<proteinExistence type="predicted"/>
<evidence type="ECO:0000256" key="1">
    <source>
        <dbReference type="ARBA" id="ARBA00022443"/>
    </source>
</evidence>
<reference evidence="5 6" key="1">
    <citation type="submission" date="2024-04" db="EMBL/GenBank/DDBJ databases">
        <title>Symmetric and asymmetric DNA N6-adenine methylation regulates different biological responses in Mucorales.</title>
        <authorList>
            <consortium name="Lawrence Berkeley National Laboratory"/>
            <person name="Lax C."/>
            <person name="Mondo S.J."/>
            <person name="Osorio-Concepcion M."/>
            <person name="Muszewska A."/>
            <person name="Corrochano-Luque M."/>
            <person name="Gutierrez G."/>
            <person name="Riley R."/>
            <person name="Lipzen A."/>
            <person name="Guo J."/>
            <person name="Hundley H."/>
            <person name="Amirebrahimi M."/>
            <person name="Ng V."/>
            <person name="Lorenzo-Gutierrez D."/>
            <person name="Binder U."/>
            <person name="Yang J."/>
            <person name="Song Y."/>
            <person name="Canovas D."/>
            <person name="Navarro E."/>
            <person name="Freitag M."/>
            <person name="Gabaldon T."/>
            <person name="Grigoriev I.V."/>
            <person name="Corrochano L.M."/>
            <person name="Nicolas F.E."/>
            <person name="Garre V."/>
        </authorList>
    </citation>
    <scope>NUCLEOTIDE SEQUENCE [LARGE SCALE GENOMIC DNA]</scope>
    <source>
        <strain evidence="5 6">L51</strain>
    </source>
</reference>
<feature type="region of interest" description="Disordered" evidence="3">
    <location>
        <begin position="1"/>
        <end position="43"/>
    </location>
</feature>
<evidence type="ECO:0000256" key="3">
    <source>
        <dbReference type="SAM" id="MobiDB-lite"/>
    </source>
</evidence>
<feature type="domain" description="SH3" evidence="4">
    <location>
        <begin position="50"/>
        <end position="111"/>
    </location>
</feature>
<dbReference type="InterPro" id="IPR036028">
    <property type="entry name" value="SH3-like_dom_sf"/>
</dbReference>
<dbReference type="SMART" id="SM00326">
    <property type="entry name" value="SH3"/>
    <property type="match status" value="1"/>
</dbReference>
<dbReference type="PANTHER" id="PTHR47775:SF1">
    <property type="entry name" value="BUD SITE SELECTION PROTEIN 14"/>
    <property type="match status" value="1"/>
</dbReference>
<keyword evidence="6" id="KW-1185">Reference proteome</keyword>
<dbReference type="Proteomes" id="UP001448207">
    <property type="component" value="Unassembled WGS sequence"/>
</dbReference>
<dbReference type="PROSITE" id="PS50002">
    <property type="entry name" value="SH3"/>
    <property type="match status" value="1"/>
</dbReference>
<keyword evidence="1 2" id="KW-0728">SH3 domain</keyword>
<sequence>MLTAGASSSKARSIPELADHHEESPAEEEEEEEDDSSTMSSSLSIPDENINFDLVYALHTFVATVDGQASVVKGDTLILADDSNSYWWMVKVMKTSEMGYIPAENIETPFERLARLNKHRNTEVGVQDKKRVHLRLMDVSRSPVHSPSQPSQNDHLDALLDECTYQIRLNFSHR</sequence>
<dbReference type="SUPFAM" id="SSF50044">
    <property type="entry name" value="SH3-domain"/>
    <property type="match status" value="1"/>
</dbReference>
<evidence type="ECO:0000259" key="4">
    <source>
        <dbReference type="PROSITE" id="PS50002"/>
    </source>
</evidence>
<dbReference type="Gene3D" id="2.30.30.40">
    <property type="entry name" value="SH3 Domains"/>
    <property type="match status" value="1"/>
</dbReference>
<organism evidence="5 6">
    <name type="scientific">Phycomyces blakesleeanus</name>
    <dbReference type="NCBI Taxonomy" id="4837"/>
    <lineage>
        <taxon>Eukaryota</taxon>
        <taxon>Fungi</taxon>
        <taxon>Fungi incertae sedis</taxon>
        <taxon>Mucoromycota</taxon>
        <taxon>Mucoromycotina</taxon>
        <taxon>Mucoromycetes</taxon>
        <taxon>Mucorales</taxon>
        <taxon>Phycomycetaceae</taxon>
        <taxon>Phycomyces</taxon>
    </lineage>
</organism>
<dbReference type="EMBL" id="JBCLYO010000004">
    <property type="protein sequence ID" value="KAL0090178.1"/>
    <property type="molecule type" value="Genomic_DNA"/>
</dbReference>
<evidence type="ECO:0000313" key="5">
    <source>
        <dbReference type="EMBL" id="KAL0090178.1"/>
    </source>
</evidence>
<name>A0ABR3B5E4_PHYBL</name>
<evidence type="ECO:0000256" key="2">
    <source>
        <dbReference type="PROSITE-ProRule" id="PRU00192"/>
    </source>
</evidence>
<protein>
    <recommendedName>
        <fullName evidence="4">SH3 domain-containing protein</fullName>
    </recommendedName>
</protein>
<dbReference type="PANTHER" id="PTHR47775">
    <property type="entry name" value="BUD SITE SELECTION PROTEIN 14"/>
    <property type="match status" value="1"/>
</dbReference>
<dbReference type="InterPro" id="IPR001452">
    <property type="entry name" value="SH3_domain"/>
</dbReference>
<dbReference type="Pfam" id="PF00018">
    <property type="entry name" value="SH3_1"/>
    <property type="match status" value="1"/>
</dbReference>
<accession>A0ABR3B5E4</accession>
<evidence type="ECO:0000313" key="6">
    <source>
        <dbReference type="Proteomes" id="UP001448207"/>
    </source>
</evidence>
<gene>
    <name evidence="5" type="ORF">J3Q64DRAFT_1400549</name>
</gene>
<comment type="caution">
    <text evidence="5">The sequence shown here is derived from an EMBL/GenBank/DDBJ whole genome shotgun (WGS) entry which is preliminary data.</text>
</comment>
<feature type="compositionally biased region" description="Acidic residues" evidence="3">
    <location>
        <begin position="25"/>
        <end position="36"/>
    </location>
</feature>
<dbReference type="InterPro" id="IPR053039">
    <property type="entry name" value="Polarity_Bud-Selection_Reg"/>
</dbReference>
<feature type="compositionally biased region" description="Polar residues" evidence="3">
    <location>
        <begin position="1"/>
        <end position="11"/>
    </location>
</feature>